<sequence length="107" mass="12193">MISATWVEGKYGKIPSIKLLCFLLEWVMYKEKLGIPQEHELVRTSSKSEQRKGRDTDIYSYDEKNSCGELIAKYVVRDSMSIYPPQSTTVSYVKYDVSGKEIGSGNL</sequence>
<dbReference type="EMBL" id="AEIU01000111">
    <property type="protein sequence ID" value="EFP94915.1"/>
    <property type="molecule type" value="Genomic_DNA"/>
</dbReference>
<name>E3BPZ0_9VIBR</name>
<dbReference type="STRING" id="796620.VIBC2010_02571"/>
<dbReference type="AlphaFoldDB" id="E3BPZ0"/>
<gene>
    <name evidence="1" type="ORF">VIBC2010_02571</name>
</gene>
<protein>
    <submittedName>
        <fullName evidence="1">Uncharacterized protein</fullName>
    </submittedName>
</protein>
<dbReference type="RefSeq" id="WP_009603252.1">
    <property type="nucleotide sequence ID" value="NZ_AEIU01000111.1"/>
</dbReference>
<reference evidence="1 2" key="1">
    <citation type="journal article" date="2012" name="Int. J. Syst. Evol. Microbiol.">
        <title>Vibrio caribbeanicus sp. nov., isolated from the marine sponge Scleritoderma cyanea.</title>
        <authorList>
            <person name="Hoffmann M."/>
            <person name="Monday S.R."/>
            <person name="Allard M.W."/>
            <person name="Strain E.A."/>
            <person name="Whittaker P."/>
            <person name="Naum M."/>
            <person name="McCarthy P.J."/>
            <person name="Lopez J.V."/>
            <person name="Fischer M."/>
            <person name="Brown E.W."/>
        </authorList>
    </citation>
    <scope>NUCLEOTIDE SEQUENCE [LARGE SCALE GENOMIC DNA]</scope>
    <source>
        <strain evidence="1 2">ATCC BAA-2122</strain>
    </source>
</reference>
<comment type="caution">
    <text evidence="1">The sequence shown here is derived from an EMBL/GenBank/DDBJ whole genome shotgun (WGS) entry which is preliminary data.</text>
</comment>
<evidence type="ECO:0000313" key="2">
    <source>
        <dbReference type="Proteomes" id="UP000002943"/>
    </source>
</evidence>
<accession>E3BPZ0</accession>
<dbReference type="eggNOG" id="ENOG502ZWY0">
    <property type="taxonomic scope" value="Bacteria"/>
</dbReference>
<evidence type="ECO:0000313" key="1">
    <source>
        <dbReference type="EMBL" id="EFP94915.1"/>
    </source>
</evidence>
<dbReference type="Proteomes" id="UP000002943">
    <property type="component" value="Unassembled WGS sequence"/>
</dbReference>
<organism evidence="1 2">
    <name type="scientific">Vibrio caribbeanicus ATCC BAA-2122</name>
    <dbReference type="NCBI Taxonomy" id="796620"/>
    <lineage>
        <taxon>Bacteria</taxon>
        <taxon>Pseudomonadati</taxon>
        <taxon>Pseudomonadota</taxon>
        <taxon>Gammaproteobacteria</taxon>
        <taxon>Vibrionales</taxon>
        <taxon>Vibrionaceae</taxon>
        <taxon>Vibrio</taxon>
    </lineage>
</organism>
<proteinExistence type="predicted"/>
<keyword evidence="2" id="KW-1185">Reference proteome</keyword>